<keyword evidence="1" id="KW-0812">Transmembrane</keyword>
<name>A0ABS3XGF5_9ACTN</name>
<feature type="transmembrane region" description="Helical" evidence="1">
    <location>
        <begin position="47"/>
        <end position="65"/>
    </location>
</feature>
<keyword evidence="3" id="KW-1185">Reference proteome</keyword>
<sequence>MAESPDNGRLAGRLAAVGALAFVLVVPPVLAQFDEMDRIFGVPVLWAYLYLVWAAVIALVAVIGARTR</sequence>
<keyword evidence="1" id="KW-1133">Transmembrane helix</keyword>
<accession>A0ABS3XGF5</accession>
<evidence type="ECO:0008006" key="4">
    <source>
        <dbReference type="Google" id="ProtNLM"/>
    </source>
</evidence>
<evidence type="ECO:0000313" key="2">
    <source>
        <dbReference type="EMBL" id="MBO8194471.1"/>
    </source>
</evidence>
<comment type="caution">
    <text evidence="2">The sequence shown here is derived from an EMBL/GenBank/DDBJ whole genome shotgun (WGS) entry which is preliminary data.</text>
</comment>
<evidence type="ECO:0000256" key="1">
    <source>
        <dbReference type="SAM" id="Phobius"/>
    </source>
</evidence>
<evidence type="ECO:0000313" key="3">
    <source>
        <dbReference type="Proteomes" id="UP001519064"/>
    </source>
</evidence>
<protein>
    <recommendedName>
        <fullName evidence="4">DUF3311 domain-containing protein</fullName>
    </recommendedName>
</protein>
<reference evidence="2 3" key="1">
    <citation type="submission" date="2020-11" db="EMBL/GenBank/DDBJ databases">
        <title>Streptomyces spirodelae sp. nov., isolated from duckweed.</title>
        <authorList>
            <person name="Saimee Y."/>
            <person name="Duangmal K."/>
        </authorList>
    </citation>
    <scope>NUCLEOTIDE SEQUENCE [LARGE SCALE GENOMIC DNA]</scope>
    <source>
        <strain evidence="2 3">S16-07</strain>
    </source>
</reference>
<dbReference type="EMBL" id="JADKMA010000129">
    <property type="protein sequence ID" value="MBO8194471.1"/>
    <property type="molecule type" value="Genomic_DNA"/>
</dbReference>
<dbReference type="Proteomes" id="UP001519064">
    <property type="component" value="Unassembled WGS sequence"/>
</dbReference>
<gene>
    <name evidence="2" type="ORF">ITI46_22820</name>
</gene>
<organism evidence="2 3">
    <name type="scientific">Streptomyces oryzae</name>
    <dbReference type="NCBI Taxonomy" id="1434886"/>
    <lineage>
        <taxon>Bacteria</taxon>
        <taxon>Bacillati</taxon>
        <taxon>Actinomycetota</taxon>
        <taxon>Actinomycetes</taxon>
        <taxon>Kitasatosporales</taxon>
        <taxon>Streptomycetaceae</taxon>
        <taxon>Streptomyces</taxon>
    </lineage>
</organism>
<keyword evidence="1" id="KW-0472">Membrane</keyword>
<proteinExistence type="predicted"/>
<dbReference type="RefSeq" id="WP_209241570.1">
    <property type="nucleotide sequence ID" value="NZ_JADKMA010000129.1"/>
</dbReference>